<dbReference type="InterPro" id="IPR043504">
    <property type="entry name" value="Peptidase_S1_PA_chymotrypsin"/>
</dbReference>
<proteinExistence type="inferred from homology"/>
<evidence type="ECO:0000256" key="5">
    <source>
        <dbReference type="ARBA" id="ARBA00022801"/>
    </source>
</evidence>
<dbReference type="InterPro" id="IPR009003">
    <property type="entry name" value="Peptidase_S1_PA"/>
</dbReference>
<evidence type="ECO:0000256" key="2">
    <source>
        <dbReference type="ARBA" id="ARBA00022438"/>
    </source>
</evidence>
<feature type="chain" id="PRO_5045832280" evidence="7">
    <location>
        <begin position="27"/>
        <end position="796"/>
    </location>
</feature>
<evidence type="ECO:0000256" key="6">
    <source>
        <dbReference type="ARBA" id="ARBA00023026"/>
    </source>
</evidence>
<gene>
    <name evidence="8" type="ORF">SO694_00050164</name>
</gene>
<keyword evidence="6" id="KW-0843">Virulence</keyword>
<keyword evidence="9" id="KW-1185">Reference proteome</keyword>
<organism evidence="8 9">
    <name type="scientific">Aureococcus anophagefferens</name>
    <name type="common">Harmful bloom alga</name>
    <dbReference type="NCBI Taxonomy" id="44056"/>
    <lineage>
        <taxon>Eukaryota</taxon>
        <taxon>Sar</taxon>
        <taxon>Stramenopiles</taxon>
        <taxon>Ochrophyta</taxon>
        <taxon>Pelagophyceae</taxon>
        <taxon>Pelagomonadales</taxon>
        <taxon>Pelagomonadaceae</taxon>
        <taxon>Aureococcus</taxon>
    </lineage>
</organism>
<dbReference type="SUPFAM" id="SSF50494">
    <property type="entry name" value="Trypsin-like serine proteases"/>
    <property type="match status" value="1"/>
</dbReference>
<evidence type="ECO:0000256" key="3">
    <source>
        <dbReference type="ARBA" id="ARBA00022670"/>
    </source>
</evidence>
<dbReference type="EMBL" id="JBBJCI010000203">
    <property type="protein sequence ID" value="KAK7241291.1"/>
    <property type="molecule type" value="Genomic_DNA"/>
</dbReference>
<protein>
    <submittedName>
        <fullName evidence="8">S46 peptidase</fullName>
    </submittedName>
</protein>
<evidence type="ECO:0000256" key="7">
    <source>
        <dbReference type="SAM" id="SignalP"/>
    </source>
</evidence>
<sequence length="796" mass="85738">MHARAQTRAARMTRVLLLGLLAAASGFLPPTRRATPTRSVSMGAKKKKALVSPDGGVVAAPAIEEAAADVAADPTAAPAPAAGGGHAEAMGRFRTWPITAAGELEPVLRAMGLKIDARKIDGTSSADAALSDALVSVGASGRGGTGSFVSDDGLILTNWHVAHEAVRAASLAEGADFVTTGFVARNRTAEVRGPNTEVWLTRECADVSAEVVEVLRDGDDALTRANKVRDRRQEIAAYAETALKNRAAALGVSAEGVRCEVQEQFAYETYVLFTYERLRDVRIVYAPPRSLGNFGGDEDNFEWPRHTADFALLRAYVAPDGSVADYDEANVPFRPDSRLRLCGSGAADGDFVFLLGYPGSTNRYAPSRRLRYSDEVTTPALIRDFKRKLELIGKYEVDDDVARLKLAGAKKSLANELKRSDGKLVVARKIGLVEERGDEEAALVEAAPTAAVLLQDLELIYGELEDGEDALDALAALRGAYFGSSLLAAGHYFHEASVELKKPDAAREADYRDRNLPFLQRRLAARLEGIHEPHEARLVADALDAARAAGVPRQGVFGKGDIARAVRDSKLRAGWVFADLRTAAEDPDPALLEDPFVVLATRLYPLYAAVRDSGKRLLSDRDVCLSALLDLQRQHSDEHFWPDCNGALRVSAGHVRGYAPADAVAHGARTTLAGLLDKVLEARLRGGADHYEAPDALVTLLERDGAARSTPCCLLYSTDTVGGNSGSPVLDAHGDIVGLNFDRQRQGLLNEFKWSPDFSRSIGVDVRFILWLVGTYDGAPELVAEMTSDSRLTRHD</sequence>
<accession>A0ABR1FYY1</accession>
<feature type="signal peptide" evidence="7">
    <location>
        <begin position="1"/>
        <end position="26"/>
    </location>
</feature>
<comment type="similarity">
    <text evidence="1">Belongs to the peptidase S46 family.</text>
</comment>
<name>A0ABR1FYY1_AURAN</name>
<keyword evidence="2" id="KW-0031">Aminopeptidase</keyword>
<dbReference type="InterPro" id="IPR019500">
    <property type="entry name" value="Pep_S46"/>
</dbReference>
<dbReference type="Proteomes" id="UP001363151">
    <property type="component" value="Unassembled WGS sequence"/>
</dbReference>
<dbReference type="Pfam" id="PF10459">
    <property type="entry name" value="Peptidase_S46"/>
    <property type="match status" value="1"/>
</dbReference>
<reference evidence="8 9" key="1">
    <citation type="submission" date="2024-03" db="EMBL/GenBank/DDBJ databases">
        <title>Aureococcus anophagefferens CCMP1851 and Kratosvirus quantuckense: Draft genome of a second virus-susceptible host strain in the model system.</title>
        <authorList>
            <person name="Chase E."/>
            <person name="Truchon A.R."/>
            <person name="Schepens W."/>
            <person name="Wilhelm S.W."/>
        </authorList>
    </citation>
    <scope>NUCLEOTIDE SEQUENCE [LARGE SCALE GENOMIC DNA]</scope>
    <source>
        <strain evidence="8 9">CCMP1851</strain>
    </source>
</reference>
<evidence type="ECO:0000256" key="1">
    <source>
        <dbReference type="ARBA" id="ARBA00010491"/>
    </source>
</evidence>
<evidence type="ECO:0000313" key="8">
    <source>
        <dbReference type="EMBL" id="KAK7241291.1"/>
    </source>
</evidence>
<dbReference type="Gene3D" id="2.40.10.10">
    <property type="entry name" value="Trypsin-like serine proteases"/>
    <property type="match status" value="2"/>
</dbReference>
<evidence type="ECO:0000313" key="9">
    <source>
        <dbReference type="Proteomes" id="UP001363151"/>
    </source>
</evidence>
<keyword evidence="5" id="KW-0378">Hydrolase</keyword>
<keyword evidence="4 7" id="KW-0732">Signal</keyword>
<comment type="caution">
    <text evidence="8">The sequence shown here is derived from an EMBL/GenBank/DDBJ whole genome shotgun (WGS) entry which is preliminary data.</text>
</comment>
<keyword evidence="3" id="KW-0645">Protease</keyword>
<dbReference type="PANTHER" id="PTHR38469:SF1">
    <property type="entry name" value="PERIPLASMIC PEPTIDASE SUBFAMILY S1B"/>
    <property type="match status" value="1"/>
</dbReference>
<dbReference type="PANTHER" id="PTHR38469">
    <property type="entry name" value="PERIPLASMIC PEPTIDASE SUBFAMILY S1B"/>
    <property type="match status" value="1"/>
</dbReference>
<evidence type="ECO:0000256" key="4">
    <source>
        <dbReference type="ARBA" id="ARBA00022729"/>
    </source>
</evidence>